<evidence type="ECO:0000313" key="3">
    <source>
        <dbReference type="Proteomes" id="UP000823521"/>
    </source>
</evidence>
<protein>
    <submittedName>
        <fullName evidence="2">Uncharacterized protein</fullName>
    </submittedName>
</protein>
<accession>A0ABS3VK36</accession>
<comment type="caution">
    <text evidence="2">The sequence shown here is derived from an EMBL/GenBank/DDBJ whole genome shotgun (WGS) entry which is preliminary data.</text>
</comment>
<name>A0ABS3VK36_MICEH</name>
<keyword evidence="3" id="KW-1185">Reference proteome</keyword>
<evidence type="ECO:0000313" key="2">
    <source>
        <dbReference type="EMBL" id="MBO4204836.1"/>
    </source>
</evidence>
<dbReference type="RefSeq" id="WP_208811023.1">
    <property type="nucleotide sequence ID" value="NZ_WVUH01000007.1"/>
</dbReference>
<gene>
    <name evidence="2" type="ORF">GSF22_02270</name>
</gene>
<organism evidence="2 3">
    <name type="scientific">Micromonospora echinofusca</name>
    <dbReference type="NCBI Taxonomy" id="47858"/>
    <lineage>
        <taxon>Bacteria</taxon>
        <taxon>Bacillati</taxon>
        <taxon>Actinomycetota</taxon>
        <taxon>Actinomycetes</taxon>
        <taxon>Micromonosporales</taxon>
        <taxon>Micromonosporaceae</taxon>
        <taxon>Micromonospora</taxon>
    </lineage>
</organism>
<sequence>MTSPDAGPVDVPYGPDRPPPAGRDAAVGPVTQQVGAVAGSAYAVSGGDVHLIGDDPVTYPLRAWAPSRSGVDGDPARVAILHAWWAGTARFAARWLSGPRVDPAVHGLARYALAAGWQVLLAVPEATVTPDVEPVVVAPSAPGVLLVVDSAHRWPLSHLTALLGSQLLHRPDIPARVLFLASTPDRWPTVRAALANHVVEVSGQDTGAADPPGPSTGR</sequence>
<feature type="region of interest" description="Disordered" evidence="1">
    <location>
        <begin position="1"/>
        <end position="26"/>
    </location>
</feature>
<dbReference type="EMBL" id="WVUH01000007">
    <property type="protein sequence ID" value="MBO4204836.1"/>
    <property type="molecule type" value="Genomic_DNA"/>
</dbReference>
<evidence type="ECO:0000256" key="1">
    <source>
        <dbReference type="SAM" id="MobiDB-lite"/>
    </source>
</evidence>
<dbReference type="Proteomes" id="UP000823521">
    <property type="component" value="Unassembled WGS sequence"/>
</dbReference>
<proteinExistence type="predicted"/>
<reference evidence="2 3" key="1">
    <citation type="submission" date="2019-12" db="EMBL/GenBank/DDBJ databases">
        <title>Whole genome sequencing of endophytic Actinobacterium Micromonospora sp. MPMI6T.</title>
        <authorList>
            <person name="Evv R."/>
            <person name="Podile A.R."/>
        </authorList>
    </citation>
    <scope>NUCLEOTIDE SEQUENCE [LARGE SCALE GENOMIC DNA]</scope>
    <source>
        <strain evidence="2 3">MPMI6</strain>
    </source>
</reference>